<name>A0A1E5UWA0_9POAL</name>
<evidence type="ECO:0000313" key="4">
    <source>
        <dbReference type="EMBL" id="OEL17133.1"/>
    </source>
</evidence>
<dbReference type="PANTHER" id="PTHR26379:SF496">
    <property type="entry name" value="BTB DOMAIN-CONTAINING PROTEIN"/>
    <property type="match status" value="1"/>
</dbReference>
<dbReference type="Pfam" id="PF24570">
    <property type="entry name" value="BACK_BPM_SPOP"/>
    <property type="match status" value="1"/>
</dbReference>
<gene>
    <name evidence="4" type="ORF">BAE44_0021847</name>
</gene>
<dbReference type="PANTHER" id="PTHR26379">
    <property type="entry name" value="BTB/POZ AND MATH DOMAIN-CONTAINING PROTEIN 1"/>
    <property type="match status" value="1"/>
</dbReference>
<dbReference type="InterPro" id="IPR000210">
    <property type="entry name" value="BTB/POZ_dom"/>
</dbReference>
<proteinExistence type="inferred from homology"/>
<reference evidence="4 5" key="1">
    <citation type="submission" date="2016-09" db="EMBL/GenBank/DDBJ databases">
        <title>The draft genome of Dichanthelium oligosanthes: A C3 panicoid grass species.</title>
        <authorList>
            <person name="Studer A.J."/>
            <person name="Schnable J.C."/>
            <person name="Brutnell T.P."/>
        </authorList>
    </citation>
    <scope>NUCLEOTIDE SEQUENCE [LARGE SCALE GENOMIC DNA]</scope>
    <source>
        <strain evidence="5">cv. Kellogg 1175</strain>
        <tissue evidence="4">Leaf</tissue>
    </source>
</reference>
<sequence length="187" mass="21059">MLTSWTKDLQGSRYLRGDCLKIECTIDEDADVFIHVGAAEPFPAHSSVLDAYAPRFLKKHGLGIRHRKPKHAMRVNVDDMPRPAVAALLQFVYTNTLPVVRGLSGDGYRDMFWHLLLAAKCYGVRSRSAICEPVLSECIDVETAAATLAMAHRQGFEKLKEACFEFMTDPCIFELVQETKGYFELEC</sequence>
<organism evidence="4 5">
    <name type="scientific">Dichanthelium oligosanthes</name>
    <dbReference type="NCBI Taxonomy" id="888268"/>
    <lineage>
        <taxon>Eukaryota</taxon>
        <taxon>Viridiplantae</taxon>
        <taxon>Streptophyta</taxon>
        <taxon>Embryophyta</taxon>
        <taxon>Tracheophyta</taxon>
        <taxon>Spermatophyta</taxon>
        <taxon>Magnoliopsida</taxon>
        <taxon>Liliopsida</taxon>
        <taxon>Poales</taxon>
        <taxon>Poaceae</taxon>
        <taxon>PACMAD clade</taxon>
        <taxon>Panicoideae</taxon>
        <taxon>Panicodae</taxon>
        <taxon>Paniceae</taxon>
        <taxon>Dichantheliinae</taxon>
        <taxon>Dichanthelium</taxon>
    </lineage>
</organism>
<dbReference type="Proteomes" id="UP000095767">
    <property type="component" value="Unassembled WGS sequence"/>
</dbReference>
<evidence type="ECO:0000259" key="3">
    <source>
        <dbReference type="PROSITE" id="PS50097"/>
    </source>
</evidence>
<comment type="pathway">
    <text evidence="1">Protein modification; protein ubiquitination.</text>
</comment>
<dbReference type="Pfam" id="PF00651">
    <property type="entry name" value="BTB"/>
    <property type="match status" value="1"/>
</dbReference>
<feature type="domain" description="BTB" evidence="3">
    <location>
        <begin position="30"/>
        <end position="101"/>
    </location>
</feature>
<evidence type="ECO:0000256" key="2">
    <source>
        <dbReference type="ARBA" id="ARBA00010846"/>
    </source>
</evidence>
<dbReference type="SUPFAM" id="SSF54695">
    <property type="entry name" value="POZ domain"/>
    <property type="match status" value="1"/>
</dbReference>
<comment type="similarity">
    <text evidence="2">Belongs to the Tdpoz family.</text>
</comment>
<dbReference type="Gene3D" id="3.30.710.10">
    <property type="entry name" value="Potassium Channel Kv1.1, Chain A"/>
    <property type="match status" value="1"/>
</dbReference>
<accession>A0A1E5UWA0</accession>
<dbReference type="PROSITE" id="PS50097">
    <property type="entry name" value="BTB"/>
    <property type="match status" value="1"/>
</dbReference>
<dbReference type="OrthoDB" id="587643at2759"/>
<protein>
    <recommendedName>
        <fullName evidence="3">BTB domain-containing protein</fullName>
    </recommendedName>
</protein>
<dbReference type="EMBL" id="LWDX02060873">
    <property type="protein sequence ID" value="OEL17133.1"/>
    <property type="molecule type" value="Genomic_DNA"/>
</dbReference>
<evidence type="ECO:0000256" key="1">
    <source>
        <dbReference type="ARBA" id="ARBA00004906"/>
    </source>
</evidence>
<evidence type="ECO:0000313" key="5">
    <source>
        <dbReference type="Proteomes" id="UP000095767"/>
    </source>
</evidence>
<comment type="caution">
    <text evidence="4">The sequence shown here is derived from an EMBL/GenBank/DDBJ whole genome shotgun (WGS) entry which is preliminary data.</text>
</comment>
<dbReference type="STRING" id="888268.A0A1E5UWA0"/>
<dbReference type="InterPro" id="IPR011333">
    <property type="entry name" value="SKP1/BTB/POZ_sf"/>
</dbReference>
<dbReference type="InterPro" id="IPR056423">
    <property type="entry name" value="BACK_BPM_SPOP"/>
</dbReference>
<dbReference type="AlphaFoldDB" id="A0A1E5UWA0"/>
<dbReference type="InterPro" id="IPR045005">
    <property type="entry name" value="BPM1-6"/>
</dbReference>
<dbReference type="GO" id="GO:0016567">
    <property type="term" value="P:protein ubiquitination"/>
    <property type="evidence" value="ECO:0007669"/>
    <property type="project" value="InterPro"/>
</dbReference>
<keyword evidence="5" id="KW-1185">Reference proteome</keyword>
<dbReference type="Gene3D" id="6.10.250.3030">
    <property type="match status" value="1"/>
</dbReference>